<dbReference type="EMBL" id="LC484192">
    <property type="protein sequence ID" value="BBK20375.1"/>
    <property type="molecule type" value="Genomic_DNA"/>
</dbReference>
<protein>
    <submittedName>
        <fullName evidence="2">Uncharacterized protein</fullName>
    </submittedName>
</protein>
<organism evidence="2">
    <name type="scientific">Cryptomonas curvata</name>
    <dbReference type="NCBI Taxonomy" id="233186"/>
    <lineage>
        <taxon>Eukaryota</taxon>
        <taxon>Cryptophyceae</taxon>
        <taxon>Cryptomonadales</taxon>
        <taxon>Cryptomonadaceae</taxon>
        <taxon>Cryptomonas</taxon>
    </lineage>
</organism>
<keyword evidence="1" id="KW-0812">Transmembrane</keyword>
<sequence length="134" mass="15438">MIPTLQTFKYHYCLIYCVALYSFFIYLNCKKEFPTVNNNTDSNTSLSILSTYSSTECSSKENKILLDLKYKHIIHLDTLTTKSFSYTIDLEGKILGHRTPHNQKFSSNVTNISMNLNKKLLHSTIFGSIKLIKI</sequence>
<feature type="transmembrane region" description="Helical" evidence="1">
    <location>
        <begin position="12"/>
        <end position="28"/>
    </location>
</feature>
<gene>
    <name evidence="2" type="primary">orf134</name>
    <name evidence="2" type="ORF">CcuCCAP97952_p101</name>
</gene>
<proteinExistence type="predicted"/>
<keyword evidence="1" id="KW-0472">Membrane</keyword>
<keyword evidence="1" id="KW-1133">Transmembrane helix</keyword>
<geneLocation type="plastid" evidence="2"/>
<evidence type="ECO:0000313" key="2">
    <source>
        <dbReference type="EMBL" id="BBK20375.1"/>
    </source>
</evidence>
<keyword evidence="2" id="KW-0934">Plastid</keyword>
<dbReference type="AlphaFoldDB" id="A0A679CA46"/>
<accession>A0A679CA46</accession>
<name>A0A679CA46_9CRYP</name>
<evidence type="ECO:0000256" key="1">
    <source>
        <dbReference type="SAM" id="Phobius"/>
    </source>
</evidence>
<reference evidence="2" key="1">
    <citation type="journal article" date="2020" name="Genome Biol. Evol.">
        <title>Comparative plastid genomics of Cryptomonas species reveals fine-scale genomic responses to loss of photosynthesis.</title>
        <authorList>
            <person name="Tanifuji G."/>
            <person name="Kamikawa R."/>
            <person name="Moore C.E."/>
            <person name="Mills T."/>
            <person name="Onodera N.T."/>
            <person name="Kashiyama Y."/>
            <person name="Archibald J.M."/>
            <person name="Inagaki Y."/>
            <person name="Hashimoto T."/>
        </authorList>
    </citation>
    <scope>NUCLEOTIDE SEQUENCE</scope>
    <source>
        <strain evidence="2">CCAP979/52</strain>
    </source>
</reference>